<evidence type="ECO:0000256" key="4">
    <source>
        <dbReference type="ARBA" id="ARBA00022838"/>
    </source>
</evidence>
<dbReference type="GO" id="GO:0007059">
    <property type="term" value="P:chromosome segregation"/>
    <property type="evidence" value="ECO:0007669"/>
    <property type="project" value="TreeGrafter"/>
</dbReference>
<evidence type="ECO:0000313" key="11">
    <source>
        <dbReference type="Proteomes" id="UP000319257"/>
    </source>
</evidence>
<evidence type="ECO:0000256" key="5">
    <source>
        <dbReference type="ARBA" id="ARBA00023242"/>
    </source>
</evidence>
<feature type="region of interest" description="Disordered" evidence="8">
    <location>
        <begin position="1"/>
        <end position="25"/>
    </location>
</feature>
<protein>
    <recommendedName>
        <fullName evidence="9">Centromere protein H C-terminal domain-containing protein</fullName>
    </recommendedName>
</protein>
<dbReference type="AlphaFoldDB" id="A0A507BK76"/>
<dbReference type="GeneID" id="41970581"/>
<dbReference type="InterPro" id="IPR008426">
    <property type="entry name" value="CENP-H_C"/>
</dbReference>
<dbReference type="PANTHER" id="PTHR48122:SF1">
    <property type="entry name" value="CENTROMERE PROTEIN H"/>
    <property type="match status" value="1"/>
</dbReference>
<dbReference type="EMBL" id="SKBQ01000013">
    <property type="protein sequence ID" value="TPX17491.1"/>
    <property type="molecule type" value="Genomic_DNA"/>
</dbReference>
<keyword evidence="4" id="KW-0995">Kinetochore</keyword>
<dbReference type="GO" id="GO:0007052">
    <property type="term" value="P:mitotic spindle organization"/>
    <property type="evidence" value="ECO:0007669"/>
    <property type="project" value="TreeGrafter"/>
</dbReference>
<dbReference type="Proteomes" id="UP000319257">
    <property type="component" value="Unassembled WGS sequence"/>
</dbReference>
<keyword evidence="5" id="KW-0539">Nucleus</keyword>
<dbReference type="GO" id="GO:0051382">
    <property type="term" value="P:kinetochore assembly"/>
    <property type="evidence" value="ECO:0007669"/>
    <property type="project" value="InterPro"/>
</dbReference>
<proteinExistence type="inferred from homology"/>
<evidence type="ECO:0000256" key="7">
    <source>
        <dbReference type="ARBA" id="ARBA00025735"/>
    </source>
</evidence>
<evidence type="ECO:0000259" key="9">
    <source>
        <dbReference type="Pfam" id="PF05837"/>
    </source>
</evidence>
<evidence type="ECO:0000313" key="10">
    <source>
        <dbReference type="EMBL" id="TPX17491.1"/>
    </source>
</evidence>
<dbReference type="GO" id="GO:0043515">
    <property type="term" value="F:kinetochore binding"/>
    <property type="evidence" value="ECO:0007669"/>
    <property type="project" value="TreeGrafter"/>
</dbReference>
<comment type="caution">
    <text evidence="10">The sequence shown here is derived from an EMBL/GenBank/DDBJ whole genome shotgun (WGS) entry which is preliminary data.</text>
</comment>
<keyword evidence="11" id="KW-1185">Reference proteome</keyword>
<evidence type="ECO:0000256" key="8">
    <source>
        <dbReference type="SAM" id="MobiDB-lite"/>
    </source>
</evidence>
<feature type="domain" description="Centromere protein H C-terminal" evidence="9">
    <location>
        <begin position="31"/>
        <end position="230"/>
    </location>
</feature>
<dbReference type="OrthoDB" id="2274804at2759"/>
<accession>A0A507BK76</accession>
<comment type="similarity">
    <text evidence="7">Belongs to the CENP-H/MCM16 family.</text>
</comment>
<dbReference type="GO" id="GO:0005634">
    <property type="term" value="C:nucleus"/>
    <property type="evidence" value="ECO:0007669"/>
    <property type="project" value="UniProtKB-SubCell"/>
</dbReference>
<gene>
    <name evidence="10" type="ORF">E0L32_003134</name>
</gene>
<keyword evidence="3" id="KW-0158">Chromosome</keyword>
<keyword evidence="6" id="KW-0137">Centromere</keyword>
<evidence type="ECO:0000256" key="6">
    <source>
        <dbReference type="ARBA" id="ARBA00023328"/>
    </source>
</evidence>
<dbReference type="InterPro" id="IPR040034">
    <property type="entry name" value="CENP-H"/>
</dbReference>
<dbReference type="RefSeq" id="XP_030999202.1">
    <property type="nucleotide sequence ID" value="XM_031137401.1"/>
</dbReference>
<organism evidence="10 11">
    <name type="scientific">Thyridium curvatum</name>
    <dbReference type="NCBI Taxonomy" id="1093900"/>
    <lineage>
        <taxon>Eukaryota</taxon>
        <taxon>Fungi</taxon>
        <taxon>Dikarya</taxon>
        <taxon>Ascomycota</taxon>
        <taxon>Pezizomycotina</taxon>
        <taxon>Sordariomycetes</taxon>
        <taxon>Sordariomycetidae</taxon>
        <taxon>Thyridiales</taxon>
        <taxon>Thyridiaceae</taxon>
        <taxon>Thyridium</taxon>
    </lineage>
</organism>
<comment type="subcellular location">
    <subcellularLocation>
        <location evidence="2">Chromosome</location>
        <location evidence="2">Centromere</location>
        <location evidence="2">Kinetochore</location>
    </subcellularLocation>
    <subcellularLocation>
        <location evidence="1">Nucleus</location>
    </subcellularLocation>
</comment>
<reference evidence="10 11" key="1">
    <citation type="submission" date="2019-06" db="EMBL/GenBank/DDBJ databases">
        <title>Draft genome sequence of the filamentous fungus Phialemoniopsis curvata isolated from diesel fuel.</title>
        <authorList>
            <person name="Varaljay V.A."/>
            <person name="Lyon W.J."/>
            <person name="Crouch A.L."/>
            <person name="Drake C.E."/>
            <person name="Hollomon J.M."/>
            <person name="Nadeau L.J."/>
            <person name="Nunn H.S."/>
            <person name="Stevenson B.S."/>
            <person name="Bojanowski C.L."/>
            <person name="Crookes-Goodson W.J."/>
        </authorList>
    </citation>
    <scope>NUCLEOTIDE SEQUENCE [LARGE SCALE GENOMIC DNA]</scope>
    <source>
        <strain evidence="10 11">D216</strain>
    </source>
</reference>
<dbReference type="PANTHER" id="PTHR48122">
    <property type="entry name" value="CENTROMERE PROTEIN H"/>
    <property type="match status" value="1"/>
</dbReference>
<sequence>MSGGQDTDMQDQAAPGSSPPWPLRISDKEKQVLDLYDRLRNLQLEIALVRAQQAHKPVASGNPTEEEIKAAQDDVLEAGAARILKNDVVESIYTVNPILRAVHGATRASLIEQQVPHRDETSIAVAKQASEVRKVLDQLIDIEAEALRLSRRNAELAAQVVRLAVEADREKAMADEDTQTAQQIRRLEDDKRASRRKWQVMKGTSSAIVAGSGVDWAGDEHLRDMVLDPE</sequence>
<dbReference type="Pfam" id="PF05837">
    <property type="entry name" value="CENP-H"/>
    <property type="match status" value="1"/>
</dbReference>
<dbReference type="InParanoid" id="A0A507BK76"/>
<evidence type="ECO:0000256" key="2">
    <source>
        <dbReference type="ARBA" id="ARBA00004629"/>
    </source>
</evidence>
<name>A0A507BK76_9PEZI</name>
<evidence type="ECO:0000256" key="3">
    <source>
        <dbReference type="ARBA" id="ARBA00022454"/>
    </source>
</evidence>
<dbReference type="GO" id="GO:0000776">
    <property type="term" value="C:kinetochore"/>
    <property type="evidence" value="ECO:0007669"/>
    <property type="project" value="UniProtKB-KW"/>
</dbReference>
<evidence type="ECO:0000256" key="1">
    <source>
        <dbReference type="ARBA" id="ARBA00004123"/>
    </source>
</evidence>